<dbReference type="PANTHER" id="PTHR43639:SF1">
    <property type="entry name" value="SHORT-CHAIN DEHYDROGENASE_REDUCTASE FAMILY PROTEIN"/>
    <property type="match status" value="1"/>
</dbReference>
<evidence type="ECO:0000256" key="2">
    <source>
        <dbReference type="ARBA" id="ARBA00022857"/>
    </source>
</evidence>
<keyword evidence="6" id="KW-1185">Reference proteome</keyword>
<evidence type="ECO:0000313" key="6">
    <source>
        <dbReference type="Proteomes" id="UP000275078"/>
    </source>
</evidence>
<dbReference type="GO" id="GO:0016491">
    <property type="term" value="F:oxidoreductase activity"/>
    <property type="evidence" value="ECO:0007669"/>
    <property type="project" value="UniProtKB-KW"/>
</dbReference>
<dbReference type="PROSITE" id="PS00061">
    <property type="entry name" value="ADH_SHORT"/>
    <property type="match status" value="1"/>
</dbReference>
<evidence type="ECO:0000256" key="3">
    <source>
        <dbReference type="ARBA" id="ARBA00023002"/>
    </source>
</evidence>
<dbReference type="InterPro" id="IPR002347">
    <property type="entry name" value="SDR_fam"/>
</dbReference>
<dbReference type="SUPFAM" id="SSF51735">
    <property type="entry name" value="NAD(P)-binding Rossmann-fold domains"/>
    <property type="match status" value="1"/>
</dbReference>
<keyword evidence="2" id="KW-0521">NADP</keyword>
<dbReference type="InterPro" id="IPR036291">
    <property type="entry name" value="NAD(P)-bd_dom_sf"/>
</dbReference>
<dbReference type="PRINTS" id="PR00081">
    <property type="entry name" value="GDHRDH"/>
</dbReference>
<dbReference type="Pfam" id="PF13561">
    <property type="entry name" value="adh_short_C2"/>
    <property type="match status" value="1"/>
</dbReference>
<name>A0A3N4HXK5_ASCIM</name>
<organism evidence="5 6">
    <name type="scientific">Ascobolus immersus RN42</name>
    <dbReference type="NCBI Taxonomy" id="1160509"/>
    <lineage>
        <taxon>Eukaryota</taxon>
        <taxon>Fungi</taxon>
        <taxon>Dikarya</taxon>
        <taxon>Ascomycota</taxon>
        <taxon>Pezizomycotina</taxon>
        <taxon>Pezizomycetes</taxon>
        <taxon>Pezizales</taxon>
        <taxon>Ascobolaceae</taxon>
        <taxon>Ascobolus</taxon>
    </lineage>
</organism>
<dbReference type="Gene3D" id="3.40.50.720">
    <property type="entry name" value="NAD(P)-binding Rossmann-like Domain"/>
    <property type="match status" value="1"/>
</dbReference>
<evidence type="ECO:0000313" key="5">
    <source>
        <dbReference type="EMBL" id="RPA76580.1"/>
    </source>
</evidence>
<evidence type="ECO:0000256" key="1">
    <source>
        <dbReference type="ARBA" id="ARBA00006484"/>
    </source>
</evidence>
<dbReference type="OrthoDB" id="47007at2759"/>
<proteinExistence type="inferred from homology"/>
<protein>
    <submittedName>
        <fullName evidence="5">NAD(P)-binding protein</fullName>
    </submittedName>
</protein>
<sequence>MSRSIPSKETSSFPTLSNRVAIVTGASRGIGHGIALELARRGARVAITYTSPSSTAAVEDLITQISALGNGSAAIGIRADLRDPSSPTKIVEETTKAFGNTIHILVNNAGCEVVKPLEQLEIEDYNTVFDLNVRAVILLSQAVLPHLPNGGRIVNIGSVGARAGFASLSLYGSSKAAMEGLTRCWARELGHRAITVNQVNSGPVQSEMLNNIPKELVDLQKKTTPVENRLGTVDDISQVVAWLSSEESRWISGQVLSASGGWAMY</sequence>
<dbReference type="EMBL" id="ML119742">
    <property type="protein sequence ID" value="RPA76580.1"/>
    <property type="molecule type" value="Genomic_DNA"/>
</dbReference>
<dbReference type="PANTHER" id="PTHR43639">
    <property type="entry name" value="OXIDOREDUCTASE, SHORT-CHAIN DEHYDROGENASE/REDUCTASE FAMILY (AFU_ORTHOLOGUE AFUA_5G02870)"/>
    <property type="match status" value="1"/>
</dbReference>
<evidence type="ECO:0000259" key="4">
    <source>
        <dbReference type="SMART" id="SM00822"/>
    </source>
</evidence>
<feature type="domain" description="Ketoreductase" evidence="4">
    <location>
        <begin position="19"/>
        <end position="207"/>
    </location>
</feature>
<accession>A0A3N4HXK5</accession>
<dbReference type="PRINTS" id="PR00080">
    <property type="entry name" value="SDRFAMILY"/>
</dbReference>
<keyword evidence="3" id="KW-0560">Oxidoreductase</keyword>
<dbReference type="AlphaFoldDB" id="A0A3N4HXK5"/>
<dbReference type="InterPro" id="IPR057326">
    <property type="entry name" value="KR_dom"/>
</dbReference>
<comment type="similarity">
    <text evidence="1">Belongs to the short-chain dehydrogenases/reductases (SDR) family.</text>
</comment>
<gene>
    <name evidence="5" type="ORF">BJ508DRAFT_370683</name>
</gene>
<dbReference type="InterPro" id="IPR020904">
    <property type="entry name" value="Sc_DH/Rdtase_CS"/>
</dbReference>
<reference evidence="5 6" key="1">
    <citation type="journal article" date="2018" name="Nat. Ecol. Evol.">
        <title>Pezizomycetes genomes reveal the molecular basis of ectomycorrhizal truffle lifestyle.</title>
        <authorList>
            <person name="Murat C."/>
            <person name="Payen T."/>
            <person name="Noel B."/>
            <person name="Kuo A."/>
            <person name="Morin E."/>
            <person name="Chen J."/>
            <person name="Kohler A."/>
            <person name="Krizsan K."/>
            <person name="Balestrini R."/>
            <person name="Da Silva C."/>
            <person name="Montanini B."/>
            <person name="Hainaut M."/>
            <person name="Levati E."/>
            <person name="Barry K.W."/>
            <person name="Belfiori B."/>
            <person name="Cichocki N."/>
            <person name="Clum A."/>
            <person name="Dockter R.B."/>
            <person name="Fauchery L."/>
            <person name="Guy J."/>
            <person name="Iotti M."/>
            <person name="Le Tacon F."/>
            <person name="Lindquist E.A."/>
            <person name="Lipzen A."/>
            <person name="Malagnac F."/>
            <person name="Mello A."/>
            <person name="Molinier V."/>
            <person name="Miyauchi S."/>
            <person name="Poulain J."/>
            <person name="Riccioni C."/>
            <person name="Rubini A."/>
            <person name="Sitrit Y."/>
            <person name="Splivallo R."/>
            <person name="Traeger S."/>
            <person name="Wang M."/>
            <person name="Zifcakova L."/>
            <person name="Wipf D."/>
            <person name="Zambonelli A."/>
            <person name="Paolocci F."/>
            <person name="Nowrousian M."/>
            <person name="Ottonello S."/>
            <person name="Baldrian P."/>
            <person name="Spatafora J.W."/>
            <person name="Henrissat B."/>
            <person name="Nagy L.G."/>
            <person name="Aury J.M."/>
            <person name="Wincker P."/>
            <person name="Grigoriev I.V."/>
            <person name="Bonfante P."/>
            <person name="Martin F.M."/>
        </authorList>
    </citation>
    <scope>NUCLEOTIDE SEQUENCE [LARGE SCALE GENOMIC DNA]</scope>
    <source>
        <strain evidence="5 6">RN42</strain>
    </source>
</reference>
<dbReference type="Proteomes" id="UP000275078">
    <property type="component" value="Unassembled WGS sequence"/>
</dbReference>
<dbReference type="STRING" id="1160509.A0A3N4HXK5"/>
<dbReference type="FunFam" id="3.40.50.720:FF:000374">
    <property type="entry name" value="3-oxoacyl-(Acyl-carrier-protein) reductase"/>
    <property type="match status" value="1"/>
</dbReference>
<dbReference type="SMART" id="SM00822">
    <property type="entry name" value="PKS_KR"/>
    <property type="match status" value="1"/>
</dbReference>